<proteinExistence type="inferred from homology"/>
<evidence type="ECO:0000256" key="3">
    <source>
        <dbReference type="ARBA" id="ARBA00022801"/>
    </source>
</evidence>
<dbReference type="GO" id="GO:0000049">
    <property type="term" value="F:tRNA binding"/>
    <property type="evidence" value="ECO:0007669"/>
    <property type="project" value="UniProtKB-UniRule"/>
</dbReference>
<comment type="function">
    <text evidence="8">Catalyzes the release of premature peptidyl moieties from peptidyl-tRNA molecules trapped in stalled 50S ribosomal subunits, and thus maintains levels of free tRNAs and 50S ribosomes.</text>
</comment>
<keyword evidence="3 8" id="KW-0378">Hydrolase</keyword>
<keyword evidence="12" id="KW-1185">Reference proteome</keyword>
<dbReference type="PROSITE" id="PS01195">
    <property type="entry name" value="PEPT_TRNA_HYDROL_1"/>
    <property type="match status" value="1"/>
</dbReference>
<dbReference type="Pfam" id="PF01195">
    <property type="entry name" value="Pept_tRNA_hydro"/>
    <property type="match status" value="1"/>
</dbReference>
<keyword evidence="2 8" id="KW-0820">tRNA-binding</keyword>
<evidence type="ECO:0000256" key="8">
    <source>
        <dbReference type="HAMAP-Rule" id="MF_00083"/>
    </source>
</evidence>
<comment type="subunit">
    <text evidence="8">Monomer.</text>
</comment>
<name>A0A429ZSW2_9ENTE</name>
<dbReference type="PANTHER" id="PTHR17224:SF1">
    <property type="entry name" value="PEPTIDYL-TRNA HYDROLASE"/>
    <property type="match status" value="1"/>
</dbReference>
<dbReference type="GO" id="GO:0006515">
    <property type="term" value="P:protein quality control for misfolded or incompletely synthesized proteins"/>
    <property type="evidence" value="ECO:0007669"/>
    <property type="project" value="UniProtKB-UniRule"/>
</dbReference>
<sequence>MKLIVGLGNPGAKYRGTKHNIGFITLDELAYRENISFNKTQFEADTAEFFHKGEKIILAKPLTFMNESGRSIRPLMTYFNIPLENVLVIYDDLDLPIGKIRLRPKGSAGGHNGIKSLISHFGTQEFNRIKVGIDRPSRSKEVVSYVLSTFPKAVHEDMLSSVNSAVDAVQFWIDGHTFADTMNHYNSKN</sequence>
<comment type="similarity">
    <text evidence="5 8 10">Belongs to the PTH family.</text>
</comment>
<evidence type="ECO:0000256" key="10">
    <source>
        <dbReference type="RuleBase" id="RU004320"/>
    </source>
</evidence>
<gene>
    <name evidence="8" type="primary">pth</name>
    <name evidence="11" type="ORF">CBF37_10650</name>
</gene>
<keyword evidence="8" id="KW-0963">Cytoplasm</keyword>
<feature type="binding site" evidence="8">
    <location>
        <position position="14"/>
    </location>
    <ligand>
        <name>tRNA</name>
        <dbReference type="ChEBI" id="CHEBI:17843"/>
    </ligand>
</feature>
<dbReference type="GO" id="GO:0072344">
    <property type="term" value="P:rescue of stalled ribosome"/>
    <property type="evidence" value="ECO:0007669"/>
    <property type="project" value="UniProtKB-UniRule"/>
</dbReference>
<dbReference type="Gene3D" id="3.40.50.1470">
    <property type="entry name" value="Peptidyl-tRNA hydrolase"/>
    <property type="match status" value="1"/>
</dbReference>
<dbReference type="PROSITE" id="PS01196">
    <property type="entry name" value="PEPT_TRNA_HYDROL_2"/>
    <property type="match status" value="1"/>
</dbReference>
<comment type="function">
    <text evidence="8">Hydrolyzes ribosome-free peptidyl-tRNAs (with 1 or more amino acids incorporated), which drop off the ribosome during protein synthesis, or as a result of ribosome stalling.</text>
</comment>
<comment type="caution">
    <text evidence="11">The sequence shown here is derived from an EMBL/GenBank/DDBJ whole genome shotgun (WGS) entry which is preliminary data.</text>
</comment>
<reference evidence="11 12" key="1">
    <citation type="submission" date="2017-05" db="EMBL/GenBank/DDBJ databases">
        <title>Vagococcus spp. assemblies.</title>
        <authorList>
            <person name="Gulvik C.A."/>
        </authorList>
    </citation>
    <scope>NUCLEOTIDE SEQUENCE [LARGE SCALE GENOMIC DNA]</scope>
    <source>
        <strain evidence="11 12">SS1995</strain>
    </source>
</reference>
<evidence type="ECO:0000256" key="2">
    <source>
        <dbReference type="ARBA" id="ARBA00022555"/>
    </source>
</evidence>
<feature type="site" description="Discriminates between blocked and unblocked aminoacyl-tRNA" evidence="8">
    <location>
        <position position="9"/>
    </location>
</feature>
<dbReference type="OrthoDB" id="9800507at2"/>
<feature type="binding site" evidence="8">
    <location>
        <position position="66"/>
    </location>
    <ligand>
        <name>tRNA</name>
        <dbReference type="ChEBI" id="CHEBI:17843"/>
    </ligand>
</feature>
<dbReference type="SUPFAM" id="SSF53178">
    <property type="entry name" value="Peptidyl-tRNA hydrolase-like"/>
    <property type="match status" value="1"/>
</dbReference>
<dbReference type="InterPro" id="IPR018171">
    <property type="entry name" value="Pept_tRNA_hydro_CS"/>
</dbReference>
<organism evidence="11 12">
    <name type="scientific">Vagococcus vulneris</name>
    <dbReference type="NCBI Taxonomy" id="1977869"/>
    <lineage>
        <taxon>Bacteria</taxon>
        <taxon>Bacillati</taxon>
        <taxon>Bacillota</taxon>
        <taxon>Bacilli</taxon>
        <taxon>Lactobacillales</taxon>
        <taxon>Enterococcaceae</taxon>
        <taxon>Vagococcus</taxon>
    </lineage>
</organism>
<dbReference type="InterPro" id="IPR001328">
    <property type="entry name" value="Pept_tRNA_hydro"/>
</dbReference>
<dbReference type="FunFam" id="3.40.50.1470:FF:000001">
    <property type="entry name" value="Peptidyl-tRNA hydrolase"/>
    <property type="match status" value="1"/>
</dbReference>
<dbReference type="EMBL" id="NGJS01000022">
    <property type="protein sequence ID" value="RST96752.1"/>
    <property type="molecule type" value="Genomic_DNA"/>
</dbReference>
<feature type="binding site" evidence="8">
    <location>
        <position position="112"/>
    </location>
    <ligand>
        <name>tRNA</name>
        <dbReference type="ChEBI" id="CHEBI:17843"/>
    </ligand>
</feature>
<dbReference type="CDD" id="cd00462">
    <property type="entry name" value="PTH"/>
    <property type="match status" value="1"/>
</dbReference>
<feature type="binding site" evidence="8">
    <location>
        <position position="64"/>
    </location>
    <ligand>
        <name>tRNA</name>
        <dbReference type="ChEBI" id="CHEBI:17843"/>
    </ligand>
</feature>
<dbReference type="RefSeq" id="WP_125984729.1">
    <property type="nucleotide sequence ID" value="NZ_NGJS01000022.1"/>
</dbReference>
<evidence type="ECO:0000256" key="5">
    <source>
        <dbReference type="ARBA" id="ARBA00038063"/>
    </source>
</evidence>
<dbReference type="GO" id="GO:0005737">
    <property type="term" value="C:cytoplasm"/>
    <property type="evidence" value="ECO:0007669"/>
    <property type="project" value="UniProtKB-SubCell"/>
</dbReference>
<evidence type="ECO:0000256" key="7">
    <source>
        <dbReference type="ARBA" id="ARBA00050038"/>
    </source>
</evidence>
<comment type="subcellular location">
    <subcellularLocation>
        <location evidence="8">Cytoplasm</location>
    </subcellularLocation>
</comment>
<evidence type="ECO:0000256" key="1">
    <source>
        <dbReference type="ARBA" id="ARBA00013260"/>
    </source>
</evidence>
<dbReference type="Proteomes" id="UP000287857">
    <property type="component" value="Unassembled WGS sequence"/>
</dbReference>
<evidence type="ECO:0000256" key="9">
    <source>
        <dbReference type="RuleBase" id="RU000673"/>
    </source>
</evidence>
<keyword evidence="4 8" id="KW-0694">RNA-binding</keyword>
<protein>
    <recommendedName>
        <fullName evidence="7 8">Peptidyl-tRNA hydrolase</fullName>
        <shortName evidence="8">Pth</shortName>
        <ecNumber evidence="1 8">3.1.1.29</ecNumber>
    </recommendedName>
</protein>
<dbReference type="GO" id="GO:0004045">
    <property type="term" value="F:peptidyl-tRNA hydrolase activity"/>
    <property type="evidence" value="ECO:0007669"/>
    <property type="project" value="UniProtKB-UniRule"/>
</dbReference>
<evidence type="ECO:0000313" key="12">
    <source>
        <dbReference type="Proteomes" id="UP000287857"/>
    </source>
</evidence>
<evidence type="ECO:0000256" key="6">
    <source>
        <dbReference type="ARBA" id="ARBA00048707"/>
    </source>
</evidence>
<accession>A0A429ZSW2</accession>
<feature type="site" description="Stabilizes the basic form of H active site to accept a proton" evidence="8">
    <location>
        <position position="91"/>
    </location>
</feature>
<dbReference type="AlphaFoldDB" id="A0A429ZSW2"/>
<feature type="active site" description="Proton acceptor" evidence="8">
    <location>
        <position position="19"/>
    </location>
</feature>
<dbReference type="InterPro" id="IPR036416">
    <property type="entry name" value="Pept_tRNA_hydro_sf"/>
</dbReference>
<dbReference type="PANTHER" id="PTHR17224">
    <property type="entry name" value="PEPTIDYL-TRNA HYDROLASE"/>
    <property type="match status" value="1"/>
</dbReference>
<dbReference type="EC" id="3.1.1.29" evidence="1 8"/>
<evidence type="ECO:0000313" key="11">
    <source>
        <dbReference type="EMBL" id="RST96752.1"/>
    </source>
</evidence>
<dbReference type="HAMAP" id="MF_00083">
    <property type="entry name" value="Pept_tRNA_hydro_bact"/>
    <property type="match status" value="1"/>
</dbReference>
<evidence type="ECO:0000256" key="4">
    <source>
        <dbReference type="ARBA" id="ARBA00022884"/>
    </source>
</evidence>
<comment type="catalytic activity">
    <reaction evidence="6 8 9">
        <text>an N-acyl-L-alpha-aminoacyl-tRNA + H2O = an N-acyl-L-amino acid + a tRNA + H(+)</text>
        <dbReference type="Rhea" id="RHEA:54448"/>
        <dbReference type="Rhea" id="RHEA-COMP:10123"/>
        <dbReference type="Rhea" id="RHEA-COMP:13883"/>
        <dbReference type="ChEBI" id="CHEBI:15377"/>
        <dbReference type="ChEBI" id="CHEBI:15378"/>
        <dbReference type="ChEBI" id="CHEBI:59874"/>
        <dbReference type="ChEBI" id="CHEBI:78442"/>
        <dbReference type="ChEBI" id="CHEBI:138191"/>
        <dbReference type="EC" id="3.1.1.29"/>
    </reaction>
</comment>
<dbReference type="NCBIfam" id="TIGR00447">
    <property type="entry name" value="pth"/>
    <property type="match status" value="1"/>
</dbReference>